<feature type="chain" id="PRO_5046861291" description="Mucin-associated surface protein" evidence="2">
    <location>
        <begin position="25"/>
        <end position="169"/>
    </location>
</feature>
<dbReference type="Proteomes" id="UP001300496">
    <property type="component" value="Unassembled WGS sequence"/>
</dbReference>
<feature type="compositionally biased region" description="Low complexity" evidence="1">
    <location>
        <begin position="123"/>
        <end position="139"/>
    </location>
</feature>
<evidence type="ECO:0000313" key="3">
    <source>
        <dbReference type="EMBL" id="MCT9002192.1"/>
    </source>
</evidence>
<evidence type="ECO:0000256" key="2">
    <source>
        <dbReference type="SAM" id="SignalP"/>
    </source>
</evidence>
<feature type="signal peptide" evidence="2">
    <location>
        <begin position="1"/>
        <end position="24"/>
    </location>
</feature>
<proteinExistence type="predicted"/>
<keyword evidence="2" id="KW-0732">Signal</keyword>
<evidence type="ECO:0000256" key="1">
    <source>
        <dbReference type="SAM" id="MobiDB-lite"/>
    </source>
</evidence>
<evidence type="ECO:0000313" key="4">
    <source>
        <dbReference type="Proteomes" id="UP001300496"/>
    </source>
</evidence>
<organism evidence="3 4">
    <name type="scientific">Microbacterium memoriense</name>
    <dbReference type="NCBI Taxonomy" id="2978350"/>
    <lineage>
        <taxon>Bacteria</taxon>
        <taxon>Bacillati</taxon>
        <taxon>Actinomycetota</taxon>
        <taxon>Actinomycetes</taxon>
        <taxon>Micrococcales</taxon>
        <taxon>Microbacteriaceae</taxon>
        <taxon>Microbacterium</taxon>
    </lineage>
</organism>
<accession>A0ABT2PC63</accession>
<feature type="region of interest" description="Disordered" evidence="1">
    <location>
        <begin position="101"/>
        <end position="169"/>
    </location>
</feature>
<comment type="caution">
    <text evidence="3">The sequence shown here is derived from an EMBL/GenBank/DDBJ whole genome shotgun (WGS) entry which is preliminary data.</text>
</comment>
<reference evidence="3 4" key="1">
    <citation type="journal article" date="2024" name="Int. J. Syst. Evol. Microbiol.">
        <title>Microbacterium memoriense sp. nov., a member of the Actinomycetota from marine beach sediment of the north coast of Portugal.</title>
        <authorList>
            <person name="Santos J.D.N.D."/>
            <person name="Klimek D."/>
            <person name="Calusinska M."/>
            <person name="Lobo-da-Cunha A."/>
            <person name="Catita J."/>
            <person name="Goncalves H."/>
            <person name="Gonzalez I."/>
            <person name="Lage O.M."/>
        </authorList>
    </citation>
    <scope>NUCLEOTIDE SEQUENCE [LARGE SCALE GENOMIC DNA]</scope>
    <source>
        <strain evidence="3 4">PMIC_1C1B</strain>
    </source>
</reference>
<keyword evidence="4" id="KW-1185">Reference proteome</keyword>
<name>A0ABT2PC63_9MICO</name>
<dbReference type="EMBL" id="JAODOR010000008">
    <property type="protein sequence ID" value="MCT9002192.1"/>
    <property type="molecule type" value="Genomic_DNA"/>
</dbReference>
<sequence>MTSAFRVAASVAIATFAILLAACAGPAPGLADAAGRDMQETVAAVAAHVAAGDTAAALSELDALQQRLDTAGAADEITASRAASVQRSIDLVRADLEAIAAATVPPAPAVTEDTGGGSAETPGDGSTDVSGNSGNSGNSGKDKNDNGKNDGNGNGNNGNGNGNGKGNGG</sequence>
<gene>
    <name evidence="3" type="ORF">N4R40_07435</name>
</gene>
<dbReference type="PROSITE" id="PS51257">
    <property type="entry name" value="PROKAR_LIPOPROTEIN"/>
    <property type="match status" value="1"/>
</dbReference>
<evidence type="ECO:0008006" key="5">
    <source>
        <dbReference type="Google" id="ProtNLM"/>
    </source>
</evidence>
<protein>
    <recommendedName>
        <fullName evidence="5">Mucin-associated surface protein</fullName>
    </recommendedName>
</protein>
<dbReference type="RefSeq" id="WP_261606723.1">
    <property type="nucleotide sequence ID" value="NZ_JAODOR010000008.1"/>
</dbReference>
<feature type="compositionally biased region" description="Gly residues" evidence="1">
    <location>
        <begin position="150"/>
        <end position="169"/>
    </location>
</feature>